<dbReference type="PANTHER" id="PTHR33127:SF5">
    <property type="entry name" value="TRANSMEMBRANE PROTEIN"/>
    <property type="match status" value="1"/>
</dbReference>
<organism evidence="2 3">
    <name type="scientific">Oldenlandia corymbosa var. corymbosa</name>
    <dbReference type="NCBI Taxonomy" id="529605"/>
    <lineage>
        <taxon>Eukaryota</taxon>
        <taxon>Viridiplantae</taxon>
        <taxon>Streptophyta</taxon>
        <taxon>Embryophyta</taxon>
        <taxon>Tracheophyta</taxon>
        <taxon>Spermatophyta</taxon>
        <taxon>Magnoliopsida</taxon>
        <taxon>eudicotyledons</taxon>
        <taxon>Gunneridae</taxon>
        <taxon>Pentapetalae</taxon>
        <taxon>asterids</taxon>
        <taxon>lamiids</taxon>
        <taxon>Gentianales</taxon>
        <taxon>Rubiaceae</taxon>
        <taxon>Rubioideae</taxon>
        <taxon>Spermacoceae</taxon>
        <taxon>Hedyotis-Oldenlandia complex</taxon>
        <taxon>Oldenlandia</taxon>
    </lineage>
</organism>
<gene>
    <name evidence="2" type="ORF">OLC1_LOCUS21383</name>
</gene>
<dbReference type="Pfam" id="PF03478">
    <property type="entry name" value="Beta-prop_KIB1-4"/>
    <property type="match status" value="1"/>
</dbReference>
<proteinExistence type="predicted"/>
<accession>A0AAV1E3K6</accession>
<dbReference type="EMBL" id="OX459125">
    <property type="protein sequence ID" value="CAI9114716.1"/>
    <property type="molecule type" value="Genomic_DNA"/>
</dbReference>
<dbReference type="SUPFAM" id="SSF81383">
    <property type="entry name" value="F-box domain"/>
    <property type="match status" value="1"/>
</dbReference>
<dbReference type="InterPro" id="IPR036047">
    <property type="entry name" value="F-box-like_dom_sf"/>
</dbReference>
<dbReference type="Gene3D" id="1.20.1280.50">
    <property type="match status" value="1"/>
</dbReference>
<feature type="domain" description="KIB1-4 beta-propeller" evidence="1">
    <location>
        <begin position="84"/>
        <end position="326"/>
    </location>
</feature>
<dbReference type="Proteomes" id="UP001161247">
    <property type="component" value="Chromosome 8"/>
</dbReference>
<evidence type="ECO:0000259" key="1">
    <source>
        <dbReference type="Pfam" id="PF03478"/>
    </source>
</evidence>
<dbReference type="PANTHER" id="PTHR33127">
    <property type="entry name" value="TRANSMEMBRANE PROTEIN"/>
    <property type="match status" value="1"/>
</dbReference>
<dbReference type="InterPro" id="IPR005174">
    <property type="entry name" value="KIB1-4_b-propeller"/>
</dbReference>
<evidence type="ECO:0000313" key="3">
    <source>
        <dbReference type="Proteomes" id="UP001161247"/>
    </source>
</evidence>
<dbReference type="CDD" id="cd09917">
    <property type="entry name" value="F-box_SF"/>
    <property type="match status" value="1"/>
</dbReference>
<name>A0AAV1E3K6_OLDCO</name>
<dbReference type="AlphaFoldDB" id="A0AAV1E3K6"/>
<sequence length="374" mass="43215">MREIAKSLNQEAEQNYSWSHLPQNVLSLMLYYLSPKGRCAFKGTCKSWHNAELLMPPSPNSPISTCHYYPSLMSTFCYMSKYKFYHPSNDEFFYASAPGLEDTKVRCARFGWLLMSRPNLSLFFYNPITRQNIELPHSSTVFTAMCFTSPPTCPDCQVFGISYELEMGVIRRGEKSWEVQDHMMANGMLKVSTHSPLYYNGAFYCLDLDGNVAVYHPLDDEQTRFKLHYTNLFKRVEGMQQEEREGIQQSFLLEDNGKLLGVFNRCDRGITVQCLDLASWEWRPVLDLANKCLFVSHSASFVMSDPTTKGIGNRVYLPKFYNRVGVFYCLDAMKYFSITRNFCSKTSYDLDDGGEYAAWIKPNYDVVPEAQLHW</sequence>
<protein>
    <submittedName>
        <fullName evidence="2">OLC1v1015498C1</fullName>
    </submittedName>
</protein>
<evidence type="ECO:0000313" key="2">
    <source>
        <dbReference type="EMBL" id="CAI9114716.1"/>
    </source>
</evidence>
<reference evidence="2" key="1">
    <citation type="submission" date="2023-03" db="EMBL/GenBank/DDBJ databases">
        <authorList>
            <person name="Julca I."/>
        </authorList>
    </citation>
    <scope>NUCLEOTIDE SEQUENCE</scope>
</reference>
<keyword evidence="3" id="KW-1185">Reference proteome</keyword>